<gene>
    <name evidence="2" type="ORF">SNEC2469_LOCUS19097</name>
</gene>
<evidence type="ECO:0000313" key="2">
    <source>
        <dbReference type="EMBL" id="CAE7668070.1"/>
    </source>
</evidence>
<dbReference type="AlphaFoldDB" id="A0A812WH03"/>
<dbReference type="Proteomes" id="UP000601435">
    <property type="component" value="Unassembled WGS sequence"/>
</dbReference>
<evidence type="ECO:0000256" key="1">
    <source>
        <dbReference type="SAM" id="MobiDB-lite"/>
    </source>
</evidence>
<feature type="non-terminal residue" evidence="2">
    <location>
        <position position="1"/>
    </location>
</feature>
<sequence>AIIHRSGPKDTEKAKEANSGAGAKAGLKGEEKAKYKTPPANAKTPGGAKGTPVTLESLNAQIESLRAMTQEHEVRMLSITQEKPQASAEEEIQVKALLDSGATHAVVPFRREMKDLERVGVTLAGDLREVSWCKKRGLRVTHSRLGPLKAMEAELRQMSSPCDPTEVPEAVKVRLCEDLPGVSLEGDPLRLWSQERGLEYLGVDIRGKGGRIAAVLSSPPHRTWTSVECNHDGRSTEDPWAAHSQDASVLKEIASTSPVSGSAPGVRLGLGLDEVEPELLESLFQELDLDSMKAVEAEIRDATTGIELVTLRYFVGLKSKTGADVQPPMIQEEDEFLGEQPLQEEGKALDELHLQEESGDPPGLDFEPSTPDRQRLLLQIAGDVYCITNEVRAFDPRGYHAVRKNPDWVIVGLGFRIPIRFEEEHQIKVVRQQQEPERELAETNLQATHFRETFSCSYGNGTLNIYSQNCNGWELKNLRI</sequence>
<name>A0A812WH03_9DINO</name>
<organism evidence="2 3">
    <name type="scientific">Symbiodinium necroappetens</name>
    <dbReference type="NCBI Taxonomy" id="1628268"/>
    <lineage>
        <taxon>Eukaryota</taxon>
        <taxon>Sar</taxon>
        <taxon>Alveolata</taxon>
        <taxon>Dinophyceae</taxon>
        <taxon>Suessiales</taxon>
        <taxon>Symbiodiniaceae</taxon>
        <taxon>Symbiodinium</taxon>
    </lineage>
</organism>
<dbReference type="EMBL" id="CAJNJA010032531">
    <property type="protein sequence ID" value="CAE7668070.1"/>
    <property type="molecule type" value="Genomic_DNA"/>
</dbReference>
<keyword evidence="3" id="KW-1185">Reference proteome</keyword>
<proteinExistence type="predicted"/>
<dbReference type="OrthoDB" id="418839at2759"/>
<feature type="region of interest" description="Disordered" evidence="1">
    <location>
        <begin position="1"/>
        <end position="52"/>
    </location>
</feature>
<evidence type="ECO:0000313" key="3">
    <source>
        <dbReference type="Proteomes" id="UP000601435"/>
    </source>
</evidence>
<reference evidence="2" key="1">
    <citation type="submission" date="2021-02" db="EMBL/GenBank/DDBJ databases">
        <authorList>
            <person name="Dougan E. K."/>
            <person name="Rhodes N."/>
            <person name="Thang M."/>
            <person name="Chan C."/>
        </authorList>
    </citation>
    <scope>NUCLEOTIDE SEQUENCE</scope>
</reference>
<protein>
    <submittedName>
        <fullName evidence="2">Uncharacterized protein</fullName>
    </submittedName>
</protein>
<feature type="compositionally biased region" description="Basic and acidic residues" evidence="1">
    <location>
        <begin position="7"/>
        <end position="16"/>
    </location>
</feature>
<accession>A0A812WH03</accession>
<comment type="caution">
    <text evidence="2">The sequence shown here is derived from an EMBL/GenBank/DDBJ whole genome shotgun (WGS) entry which is preliminary data.</text>
</comment>